<gene>
    <name evidence="1" type="ORF">V0288_19735</name>
</gene>
<evidence type="ECO:0000313" key="1">
    <source>
        <dbReference type="EMBL" id="MEG3439368.1"/>
    </source>
</evidence>
<dbReference type="Proteomes" id="UP001328733">
    <property type="component" value="Unassembled WGS sequence"/>
</dbReference>
<accession>A0AAW9QZF4</accession>
<evidence type="ECO:0000313" key="2">
    <source>
        <dbReference type="Proteomes" id="UP001328733"/>
    </source>
</evidence>
<comment type="caution">
    <text evidence="1">The sequence shown here is derived from an EMBL/GenBank/DDBJ whole genome shotgun (WGS) entry which is preliminary data.</text>
</comment>
<dbReference type="RefSeq" id="WP_332866854.1">
    <property type="nucleotide sequence ID" value="NZ_JBAFSM010000047.1"/>
</dbReference>
<keyword evidence="2" id="KW-1185">Reference proteome</keyword>
<reference evidence="1 2" key="1">
    <citation type="submission" date="2024-01" db="EMBL/GenBank/DDBJ databases">
        <title>Genomic insights into the taxonomy and metabolism of the cyanobacterium Pannus brasiliensis CCIBt3594.</title>
        <authorList>
            <person name="Machado M."/>
            <person name="Botero N.B."/>
            <person name="Andreote A.P.D."/>
            <person name="Feitosa A.M.T."/>
            <person name="Popin R."/>
            <person name="Sivonen K."/>
            <person name="Fiore M.F."/>
        </authorList>
    </citation>
    <scope>NUCLEOTIDE SEQUENCE [LARGE SCALE GENOMIC DNA]</scope>
    <source>
        <strain evidence="1 2">CCIBt3594</strain>
    </source>
</reference>
<proteinExistence type="predicted"/>
<dbReference type="AlphaFoldDB" id="A0AAW9QZF4"/>
<name>A0AAW9QZF4_9CHRO</name>
<organism evidence="1 2">
    <name type="scientific">Pannus brasiliensis CCIBt3594</name>
    <dbReference type="NCBI Taxonomy" id="1427578"/>
    <lineage>
        <taxon>Bacteria</taxon>
        <taxon>Bacillati</taxon>
        <taxon>Cyanobacteriota</taxon>
        <taxon>Cyanophyceae</taxon>
        <taxon>Oscillatoriophycideae</taxon>
        <taxon>Chroococcales</taxon>
        <taxon>Microcystaceae</taxon>
        <taxon>Pannus</taxon>
    </lineage>
</organism>
<dbReference type="EMBL" id="JBAFSM010000047">
    <property type="protein sequence ID" value="MEG3439368.1"/>
    <property type="molecule type" value="Genomic_DNA"/>
</dbReference>
<sequence length="333" mass="37574">MTGLQNTLGEDDKKANSKDKWDIIKLIAPLVGSAITGGLGAYLGVYNTLNDYYFKQREAITRTVEVAEKFMPYLIGNVDGAVIPEKNREDAKKTTIIMIASLGENNLAINLARLYPTMESIQYLKTIILQGVAKLSSLDTISKDKTSIENEILEAIDATGEIAKILISPNPSDDHGIPNILQKTHDRIEKILCPRQQANSENSCSNSNFESIDKKIREVQQEIDKIKPEFNKNAKLAIVISSDTSLEAAQFEQRRAESLQKQQADNQFKGDIVIYKRKEWYATIVKNVDQNQQTLENALNFWRDNFRSSSFMVDFKDWCPIPQNNAKGFSECK</sequence>
<protein>
    <submittedName>
        <fullName evidence="1">Uncharacterized protein</fullName>
    </submittedName>
</protein>